<comment type="caution">
    <text evidence="2">The sequence shown here is derived from an EMBL/GenBank/DDBJ whole genome shotgun (WGS) entry which is preliminary data.</text>
</comment>
<sequence>MSKIVLDLILLSVYHIRIHSPDVCFFTRFTWYFFYILQCIVVYLNLFKVQDILILTQSYHINIRYLHGYILAKTEYPHWYIAT</sequence>
<organism evidence="2 3">
    <name type="scientific">Crotalaria pallida</name>
    <name type="common">Smooth rattlebox</name>
    <name type="synonym">Crotalaria striata</name>
    <dbReference type="NCBI Taxonomy" id="3830"/>
    <lineage>
        <taxon>Eukaryota</taxon>
        <taxon>Viridiplantae</taxon>
        <taxon>Streptophyta</taxon>
        <taxon>Embryophyta</taxon>
        <taxon>Tracheophyta</taxon>
        <taxon>Spermatophyta</taxon>
        <taxon>Magnoliopsida</taxon>
        <taxon>eudicotyledons</taxon>
        <taxon>Gunneridae</taxon>
        <taxon>Pentapetalae</taxon>
        <taxon>rosids</taxon>
        <taxon>fabids</taxon>
        <taxon>Fabales</taxon>
        <taxon>Fabaceae</taxon>
        <taxon>Papilionoideae</taxon>
        <taxon>50 kb inversion clade</taxon>
        <taxon>genistoids sensu lato</taxon>
        <taxon>core genistoids</taxon>
        <taxon>Crotalarieae</taxon>
        <taxon>Crotalaria</taxon>
    </lineage>
</organism>
<evidence type="ECO:0000256" key="1">
    <source>
        <dbReference type="SAM" id="Phobius"/>
    </source>
</evidence>
<name>A0AAN9IF27_CROPI</name>
<dbReference type="Proteomes" id="UP001372338">
    <property type="component" value="Unassembled WGS sequence"/>
</dbReference>
<keyword evidence="1" id="KW-0472">Membrane</keyword>
<feature type="transmembrane region" description="Helical" evidence="1">
    <location>
        <begin position="29"/>
        <end position="47"/>
    </location>
</feature>
<reference evidence="2 3" key="1">
    <citation type="submission" date="2024-01" db="EMBL/GenBank/DDBJ databases">
        <title>The genomes of 5 underutilized Papilionoideae crops provide insights into root nodulation and disease resistanc.</title>
        <authorList>
            <person name="Yuan L."/>
        </authorList>
    </citation>
    <scope>NUCLEOTIDE SEQUENCE [LARGE SCALE GENOMIC DNA]</scope>
    <source>
        <strain evidence="2">ZHUSHIDOU_FW_LH</strain>
        <tissue evidence="2">Leaf</tissue>
    </source>
</reference>
<dbReference type="EMBL" id="JAYWIO010000003">
    <property type="protein sequence ID" value="KAK7276862.1"/>
    <property type="molecule type" value="Genomic_DNA"/>
</dbReference>
<keyword evidence="1" id="KW-1133">Transmembrane helix</keyword>
<proteinExistence type="predicted"/>
<keyword evidence="3" id="KW-1185">Reference proteome</keyword>
<dbReference type="AlphaFoldDB" id="A0AAN9IF27"/>
<keyword evidence="1" id="KW-0812">Transmembrane</keyword>
<gene>
    <name evidence="2" type="ORF">RIF29_18008</name>
</gene>
<accession>A0AAN9IF27</accession>
<evidence type="ECO:0000313" key="3">
    <source>
        <dbReference type="Proteomes" id="UP001372338"/>
    </source>
</evidence>
<evidence type="ECO:0000313" key="2">
    <source>
        <dbReference type="EMBL" id="KAK7276862.1"/>
    </source>
</evidence>
<protein>
    <submittedName>
        <fullName evidence="2">Uncharacterized protein</fullName>
    </submittedName>
</protein>